<evidence type="ECO:0000256" key="1">
    <source>
        <dbReference type="SAM" id="Phobius"/>
    </source>
</evidence>
<dbReference type="eggNOG" id="ENOG5033DWI">
    <property type="taxonomic scope" value="Bacteria"/>
</dbReference>
<accession>E8RKC2</accession>
<keyword evidence="1" id="KW-1133">Transmembrane helix</keyword>
<dbReference type="Proteomes" id="UP000007468">
    <property type="component" value="Chromosome"/>
</dbReference>
<proteinExistence type="predicted"/>
<evidence type="ECO:0000313" key="2">
    <source>
        <dbReference type="EMBL" id="ADW16168.1"/>
    </source>
</evidence>
<evidence type="ECO:0000313" key="3">
    <source>
        <dbReference type="Proteomes" id="UP000007468"/>
    </source>
</evidence>
<reference evidence="3" key="1">
    <citation type="submission" date="2010-12" db="EMBL/GenBank/DDBJ databases">
        <title>The genome sequence of Filifactor alocis strain ATCC 35896.</title>
        <authorList>
            <consortium name="The Broad Institute Genome Sequencing Platform"/>
            <person name="Ward D."/>
            <person name="Earl A."/>
            <person name="Feldgarden M."/>
            <person name="Young S.K."/>
            <person name="Gargeya S."/>
            <person name="Zeng Q."/>
            <person name="Alvarado L."/>
            <person name="Berlin A."/>
            <person name="Bochicchio J."/>
            <person name="Chapman S.B."/>
            <person name="Chen Z."/>
            <person name="Freedman E."/>
            <person name="Gellesch M."/>
            <person name="Goldberg J."/>
            <person name="Griggs A."/>
            <person name="Gujja S."/>
            <person name="Heilman E."/>
            <person name="Heiman D."/>
            <person name="Howarth C."/>
            <person name="Mehta T."/>
            <person name="Neiman D."/>
            <person name="Pearson M."/>
            <person name="Roberts A."/>
            <person name="Saif S."/>
            <person name="Shea T."/>
            <person name="Shenoy N."/>
            <person name="Sisk P."/>
            <person name="Stolte C."/>
            <person name="Sykes S."/>
            <person name="White J."/>
            <person name="Yandava C."/>
            <person name="Izard J."/>
            <person name="Blanton J.M."/>
            <person name="Baranova O.V."/>
            <person name="Tanner A.C."/>
            <person name="Dewhirst F.E."/>
            <person name="Haas B."/>
            <person name="Nusbaum C."/>
            <person name="Birren B."/>
        </authorList>
    </citation>
    <scope>NUCLEOTIDE SEQUENCE [LARGE SCALE GENOMIC DNA]</scope>
    <source>
        <strain evidence="3">ATCC 35896 / D40 B5</strain>
    </source>
</reference>
<dbReference type="EMBL" id="CP002390">
    <property type="protein sequence ID" value="ADW16168.1"/>
    <property type="molecule type" value="Genomic_DNA"/>
</dbReference>
<organism evidence="2 3">
    <name type="scientific">Filifactor alocis (strain ATCC 35896 / CCUG 47790 / D40 B5)</name>
    <name type="common">Fusobacterium alocis</name>
    <dbReference type="NCBI Taxonomy" id="546269"/>
    <lineage>
        <taxon>Bacteria</taxon>
        <taxon>Bacillati</taxon>
        <taxon>Bacillota</taxon>
        <taxon>Clostridia</taxon>
        <taxon>Peptostreptococcales</taxon>
        <taxon>Filifactoraceae</taxon>
        <taxon>Filifactor</taxon>
    </lineage>
</organism>
<keyword evidence="3" id="KW-1185">Reference proteome</keyword>
<dbReference type="AlphaFoldDB" id="E8RKC2"/>
<feature type="transmembrane region" description="Helical" evidence="1">
    <location>
        <begin position="51"/>
        <end position="79"/>
    </location>
</feature>
<feature type="transmembrane region" description="Helical" evidence="1">
    <location>
        <begin position="19"/>
        <end position="39"/>
    </location>
</feature>
<name>E8RKC2_FILAD</name>
<dbReference type="KEGG" id="faa:HMPREF0389_01723"/>
<keyword evidence="1" id="KW-0812">Transmembrane</keyword>
<gene>
    <name evidence="2" type="ordered locus">HMPREF0389_01723</name>
</gene>
<dbReference type="HOGENOM" id="CLU_149329_0_0_9"/>
<protein>
    <submittedName>
        <fullName evidence="2">Uncharacterized protein</fullName>
    </submittedName>
</protein>
<sequence>MIVVLCILTYFHRHHLLKYLYLTNIVCYIIAILTYFIIISQPIGENHLGKWYNVVAFTWLISFFGGFFLSLTAIPCFFIEQATRHTWALVICGIGVIVSFVSSGLLIIWIILGILSLNSG</sequence>
<feature type="transmembrane region" description="Helical" evidence="1">
    <location>
        <begin position="86"/>
        <end position="115"/>
    </location>
</feature>
<keyword evidence="1" id="KW-0472">Membrane</keyword>